<reference evidence="1 2" key="1">
    <citation type="submission" date="2024-01" db="EMBL/GenBank/DDBJ databases">
        <title>A telomere-to-telomere, gap-free genome of sweet tea (Lithocarpus litseifolius).</title>
        <authorList>
            <person name="Zhou J."/>
        </authorList>
    </citation>
    <scope>NUCLEOTIDE SEQUENCE [LARGE SCALE GENOMIC DNA]</scope>
    <source>
        <strain evidence="1">Zhou-2022a</strain>
        <tissue evidence="1">Leaf</tissue>
    </source>
</reference>
<protein>
    <submittedName>
        <fullName evidence="1">Uncharacterized protein</fullName>
    </submittedName>
</protein>
<evidence type="ECO:0000313" key="2">
    <source>
        <dbReference type="Proteomes" id="UP001459277"/>
    </source>
</evidence>
<accession>A0AAW2BZS2</accession>
<evidence type="ECO:0000313" key="1">
    <source>
        <dbReference type="EMBL" id="KAK9991464.1"/>
    </source>
</evidence>
<comment type="caution">
    <text evidence="1">The sequence shown here is derived from an EMBL/GenBank/DDBJ whole genome shotgun (WGS) entry which is preliminary data.</text>
</comment>
<dbReference type="Proteomes" id="UP001459277">
    <property type="component" value="Unassembled WGS sequence"/>
</dbReference>
<keyword evidence="2" id="KW-1185">Reference proteome</keyword>
<dbReference type="EMBL" id="JAZDWU010000009">
    <property type="protein sequence ID" value="KAK9991464.1"/>
    <property type="molecule type" value="Genomic_DNA"/>
</dbReference>
<name>A0AAW2BZS2_9ROSI</name>
<gene>
    <name evidence="1" type="ORF">SO802_026449</name>
</gene>
<dbReference type="AlphaFoldDB" id="A0AAW2BZS2"/>
<organism evidence="1 2">
    <name type="scientific">Lithocarpus litseifolius</name>
    <dbReference type="NCBI Taxonomy" id="425828"/>
    <lineage>
        <taxon>Eukaryota</taxon>
        <taxon>Viridiplantae</taxon>
        <taxon>Streptophyta</taxon>
        <taxon>Embryophyta</taxon>
        <taxon>Tracheophyta</taxon>
        <taxon>Spermatophyta</taxon>
        <taxon>Magnoliopsida</taxon>
        <taxon>eudicotyledons</taxon>
        <taxon>Gunneridae</taxon>
        <taxon>Pentapetalae</taxon>
        <taxon>rosids</taxon>
        <taxon>fabids</taxon>
        <taxon>Fagales</taxon>
        <taxon>Fagaceae</taxon>
        <taxon>Lithocarpus</taxon>
    </lineage>
</organism>
<proteinExistence type="predicted"/>
<sequence length="193" mass="21681">MGLTANFVSPPKEVFPEVALNAKSNPPKKLPTDETMGSKVSENIPLRDDIGLPKDNGLSLVVASSAENTRPPLLHISNTSGPKGKSQAKNKGLMTPGSLRIFMELRRQSTEKILARCFAILAHIMICRGFDDPLVWVRLDRAIASAEWMLKFPYVHLHHLAKFSSNHKPIWLCSDDVHSQFYRPKRPSHFEEM</sequence>